<evidence type="ECO:0000313" key="2">
    <source>
        <dbReference type="Proteomes" id="UP001166402"/>
    </source>
</evidence>
<proteinExistence type="predicted"/>
<gene>
    <name evidence="1" type="ORF">J2Z80_002833</name>
</gene>
<accession>A0ABS4NHY8</accession>
<sequence>MTIFESGSTIILKAAQAIASFICSQALLKIASKKAIAVI</sequence>
<organism evidence="1 2">
    <name type="scientific">Thermoanaerobacterium butyriciformans</name>
    <dbReference type="NCBI Taxonomy" id="1702242"/>
    <lineage>
        <taxon>Bacteria</taxon>
        <taxon>Bacillati</taxon>
        <taxon>Bacillota</taxon>
        <taxon>Clostridia</taxon>
        <taxon>Thermoanaerobacterales</taxon>
        <taxon>Thermoanaerobacteraceae</taxon>
        <taxon>Thermoanaerobacterium</taxon>
    </lineage>
</organism>
<comment type="caution">
    <text evidence="1">The sequence shown here is derived from an EMBL/GenBank/DDBJ whole genome shotgun (WGS) entry which is preliminary data.</text>
</comment>
<dbReference type="EMBL" id="JAGGLT010000041">
    <property type="protein sequence ID" value="MBP2073281.1"/>
    <property type="molecule type" value="Genomic_DNA"/>
</dbReference>
<name>A0ABS4NHY8_9THEO</name>
<dbReference type="Proteomes" id="UP001166402">
    <property type="component" value="Unassembled WGS sequence"/>
</dbReference>
<evidence type="ECO:0000313" key="1">
    <source>
        <dbReference type="EMBL" id="MBP2073281.1"/>
    </source>
</evidence>
<keyword evidence="2" id="KW-1185">Reference proteome</keyword>
<reference evidence="1" key="1">
    <citation type="submission" date="2021-03" db="EMBL/GenBank/DDBJ databases">
        <title>Genomic Encyclopedia of Type Strains, Phase IV (KMG-IV): sequencing the most valuable type-strain genomes for metagenomic binning, comparative biology and taxonomic classification.</title>
        <authorList>
            <person name="Goeker M."/>
        </authorList>
    </citation>
    <scope>NUCLEOTIDE SEQUENCE</scope>
    <source>
        <strain evidence="1">DSM 101588</strain>
    </source>
</reference>
<protein>
    <submittedName>
        <fullName evidence="1">Uncharacterized protein</fullName>
    </submittedName>
</protein>